<reference evidence="2 3" key="1">
    <citation type="submission" date="2020-02" db="EMBL/GenBank/DDBJ databases">
        <title>Comparative genomics of sulfur disproportionating microorganisms.</title>
        <authorList>
            <person name="Ward L.M."/>
            <person name="Bertran E."/>
            <person name="Johnston D.T."/>
        </authorList>
    </citation>
    <scope>NUCLEOTIDE SEQUENCE [LARGE SCALE GENOMIC DNA]</scope>
    <source>
        <strain evidence="2 3">DSM 3696</strain>
    </source>
</reference>
<dbReference type="AlphaFoldDB" id="A0A7K3NKF2"/>
<comment type="caution">
    <text evidence="2">The sequence shown here is derived from an EMBL/GenBank/DDBJ whole genome shotgun (WGS) entry which is preliminary data.</text>
</comment>
<name>A0A7K3NKF2_9BACT</name>
<evidence type="ECO:0000313" key="3">
    <source>
        <dbReference type="Proteomes" id="UP000469724"/>
    </source>
</evidence>
<evidence type="ECO:0000256" key="1">
    <source>
        <dbReference type="SAM" id="MobiDB-lite"/>
    </source>
</evidence>
<keyword evidence="3" id="KW-1185">Reference proteome</keyword>
<dbReference type="RefSeq" id="WP_163301650.1">
    <property type="nucleotide sequence ID" value="NZ_JAAGRQ010000023.1"/>
</dbReference>
<dbReference type="EMBL" id="JAAGRQ010000023">
    <property type="protein sequence ID" value="NDY56597.1"/>
    <property type="molecule type" value="Genomic_DNA"/>
</dbReference>
<protein>
    <submittedName>
        <fullName evidence="2">Uncharacterized protein</fullName>
    </submittedName>
</protein>
<accession>A0A7K3NKF2</accession>
<organism evidence="2 3">
    <name type="scientific">Desulfolutivibrio sulfodismutans</name>
    <dbReference type="NCBI Taxonomy" id="63561"/>
    <lineage>
        <taxon>Bacteria</taxon>
        <taxon>Pseudomonadati</taxon>
        <taxon>Thermodesulfobacteriota</taxon>
        <taxon>Desulfovibrionia</taxon>
        <taxon>Desulfovibrionales</taxon>
        <taxon>Desulfovibrionaceae</taxon>
        <taxon>Desulfolutivibrio</taxon>
    </lineage>
</organism>
<gene>
    <name evidence="2" type="ORF">G3N56_07555</name>
</gene>
<proteinExistence type="predicted"/>
<feature type="region of interest" description="Disordered" evidence="1">
    <location>
        <begin position="34"/>
        <end position="95"/>
    </location>
</feature>
<sequence>MSRLACLAISLALHAGIFFLAVLGPPGISAPPDPGFDAVRVEPLTPPGAVTEHPEPGDDASPAEPPATDAPSEGPPAAVSGEAAQAPTAPPGVEVISPVKRNMNLPPPLHVGKGQIKTGKVTSMTLRRLAGYDFTLDEFCGHYEISNEPGRFVDVTRHPGDPGALVLHDSATGMVRTLQRFSKFIFTYGPGFYENEPVEGSVTFLARKDFERIADVDERSRLLWQADAPPARIAVRLDAPAGQAPPTPPHGPAK</sequence>
<evidence type="ECO:0000313" key="2">
    <source>
        <dbReference type="EMBL" id="NDY56597.1"/>
    </source>
</evidence>
<dbReference type="Proteomes" id="UP000469724">
    <property type="component" value="Unassembled WGS sequence"/>
</dbReference>